<dbReference type="HAMAP" id="MF_01914">
    <property type="entry name" value="LPS_assembly_LptA"/>
    <property type="match status" value="1"/>
</dbReference>
<organism evidence="6 7">
    <name type="scientific">Pseudomonas fluorescens HK44</name>
    <dbReference type="NCBI Taxonomy" id="1042209"/>
    <lineage>
        <taxon>Bacteria</taxon>
        <taxon>Pseudomonadati</taxon>
        <taxon>Pseudomonadota</taxon>
        <taxon>Gammaproteobacteria</taxon>
        <taxon>Pseudomonadales</taxon>
        <taxon>Pseudomonadaceae</taxon>
        <taxon>Pseudomonas</taxon>
    </lineage>
</organism>
<gene>
    <name evidence="4" type="primary">lptA</name>
    <name evidence="6" type="ORF">HK44_028985</name>
</gene>
<accession>A0A010TCF8</accession>
<dbReference type="PATRIC" id="fig|1042209.11.peg.2374"/>
<dbReference type="PANTHER" id="PTHR36504:SF1">
    <property type="entry name" value="LIPOPOLYSACCHARIDE EXPORT SYSTEM PROTEIN LPTA"/>
    <property type="match status" value="1"/>
</dbReference>
<evidence type="ECO:0000256" key="3">
    <source>
        <dbReference type="ARBA" id="ARBA00022764"/>
    </source>
</evidence>
<dbReference type="OrthoDB" id="9795964at2"/>
<dbReference type="eggNOG" id="COG1934">
    <property type="taxonomic scope" value="Bacteria"/>
</dbReference>
<dbReference type="InterPro" id="IPR014340">
    <property type="entry name" value="LptA"/>
</dbReference>
<evidence type="ECO:0000256" key="1">
    <source>
        <dbReference type="ARBA" id="ARBA00022448"/>
    </source>
</evidence>
<evidence type="ECO:0000256" key="4">
    <source>
        <dbReference type="HAMAP-Rule" id="MF_01914"/>
    </source>
</evidence>
<feature type="chain" id="PRO_5008979119" description="Lipopolysaccharide export system protein LptA" evidence="4">
    <location>
        <begin position="25"/>
        <end position="181"/>
    </location>
</feature>
<dbReference type="GO" id="GO:0043165">
    <property type="term" value="P:Gram-negative-bacterium-type cell outer membrane assembly"/>
    <property type="evidence" value="ECO:0007669"/>
    <property type="project" value="UniProtKB-UniRule"/>
</dbReference>
<feature type="domain" description="Organic solvent tolerance-like N-terminal" evidence="5">
    <location>
        <begin position="35"/>
        <end position="146"/>
    </location>
</feature>
<dbReference type="Proteomes" id="UP000022611">
    <property type="component" value="Unassembled WGS sequence"/>
</dbReference>
<keyword evidence="3 4" id="KW-0574">Periplasm</keyword>
<dbReference type="GO" id="GO:0015920">
    <property type="term" value="P:lipopolysaccharide transport"/>
    <property type="evidence" value="ECO:0007669"/>
    <property type="project" value="UniProtKB-UniRule"/>
</dbReference>
<name>A0A010TCF8_PSEFL</name>
<dbReference type="AlphaFoldDB" id="A0A010TCF8"/>
<dbReference type="Pfam" id="PF03968">
    <property type="entry name" value="LptD_N"/>
    <property type="match status" value="1"/>
</dbReference>
<dbReference type="GO" id="GO:0017089">
    <property type="term" value="F:glycolipid transfer activity"/>
    <property type="evidence" value="ECO:0007669"/>
    <property type="project" value="TreeGrafter"/>
</dbReference>
<evidence type="ECO:0000313" key="7">
    <source>
        <dbReference type="Proteomes" id="UP000022611"/>
    </source>
</evidence>
<keyword evidence="2 4" id="KW-0732">Signal</keyword>
<evidence type="ECO:0000313" key="6">
    <source>
        <dbReference type="EMBL" id="EXF94962.1"/>
    </source>
</evidence>
<dbReference type="HOGENOM" id="CLU_095993_4_1_6"/>
<comment type="subcellular location">
    <subcellularLocation>
        <location evidence="4">Periplasm</location>
    </subcellularLocation>
</comment>
<evidence type="ECO:0000259" key="5">
    <source>
        <dbReference type="Pfam" id="PF03968"/>
    </source>
</evidence>
<dbReference type="GO" id="GO:0001530">
    <property type="term" value="F:lipopolysaccharide binding"/>
    <property type="evidence" value="ECO:0007669"/>
    <property type="project" value="InterPro"/>
</dbReference>
<dbReference type="InterPro" id="IPR005653">
    <property type="entry name" value="OstA-like_N"/>
</dbReference>
<dbReference type="GO" id="GO:0009279">
    <property type="term" value="C:cell outer membrane"/>
    <property type="evidence" value="ECO:0007669"/>
    <property type="project" value="TreeGrafter"/>
</dbReference>
<dbReference type="NCBIfam" id="TIGR03002">
    <property type="entry name" value="outer_YhbN_LptA"/>
    <property type="match status" value="1"/>
</dbReference>
<dbReference type="EMBL" id="AFOY02000009">
    <property type="protein sequence ID" value="EXF94962.1"/>
    <property type="molecule type" value="Genomic_DNA"/>
</dbReference>
<sequence precursor="true">MRLVKTLPILLSLGAALGSVSAWALPNDSQQPIRIQADDAQLDDKNGVATYKGDVIITQGSMIIKGNTVTITRTKAGDIDVVTSVGNLAYFEQLQKPTDTKPVQGYGVTIQYHAAQNRIVLIDRAKVINEGNTTEGEKIVYDTVKQVANAGRATGASVTAPRPRVDMVIQPKKKTDEQKAQ</sequence>
<proteinExistence type="inferred from homology"/>
<comment type="function">
    <text evidence="4">Involved in the assembly of lipopolysaccharide (LPS). Required for the translocation of LPS from the inner membrane to the outer membrane. May form a bridge between the inner membrane and the outer membrane, via interactions with LptC and LptD, thereby facilitating LPS transfer across the periplasm.</text>
</comment>
<keyword evidence="1 4" id="KW-0813">Transport</keyword>
<protein>
    <recommendedName>
        <fullName evidence="4">Lipopolysaccharide export system protein LptA</fullName>
    </recommendedName>
</protein>
<evidence type="ECO:0000256" key="2">
    <source>
        <dbReference type="ARBA" id="ARBA00022729"/>
    </source>
</evidence>
<dbReference type="GO" id="GO:0030288">
    <property type="term" value="C:outer membrane-bounded periplasmic space"/>
    <property type="evidence" value="ECO:0007669"/>
    <property type="project" value="TreeGrafter"/>
</dbReference>
<dbReference type="RefSeq" id="WP_019691896.1">
    <property type="nucleotide sequence ID" value="NZ_AFOY02000009.1"/>
</dbReference>
<comment type="caution">
    <text evidence="6">The sequence shown here is derived from an EMBL/GenBank/DDBJ whole genome shotgun (WGS) entry which is preliminary data.</text>
</comment>
<comment type="subunit">
    <text evidence="4">Component of the lipopolysaccharide transport and assembly complex.</text>
</comment>
<dbReference type="Gene3D" id="2.60.450.10">
    <property type="entry name" value="Lipopolysaccharide (LPS) transport protein A like domain"/>
    <property type="match status" value="1"/>
</dbReference>
<dbReference type="InterPro" id="IPR052037">
    <property type="entry name" value="LPS_export_LptA"/>
</dbReference>
<reference evidence="6 7" key="1">
    <citation type="journal article" date="2011" name="J. Bacteriol.">
        <title>Draft genome sequence of the polycyclic aromatic hydrocarbon-degrading, genetically engineered bioluminescent bioreporter Pseudomonas fluorescens HK44.</title>
        <authorList>
            <person name="Chauhan A."/>
            <person name="Layton A.C."/>
            <person name="Williams D.E."/>
            <person name="Smartt A.E."/>
            <person name="Ripp S."/>
            <person name="Karpinets T.V."/>
            <person name="Brown S.D."/>
            <person name="Sayler G.S."/>
        </authorList>
    </citation>
    <scope>NUCLEOTIDE SEQUENCE [LARGE SCALE GENOMIC DNA]</scope>
    <source>
        <strain evidence="6 7">HK44</strain>
    </source>
</reference>
<feature type="signal peptide" evidence="4">
    <location>
        <begin position="1"/>
        <end position="24"/>
    </location>
</feature>
<dbReference type="PANTHER" id="PTHR36504">
    <property type="entry name" value="LIPOPOLYSACCHARIDE EXPORT SYSTEM PROTEIN LPTA"/>
    <property type="match status" value="1"/>
</dbReference>
<comment type="similarity">
    <text evidence="4">Belongs to the LptA family.</text>
</comment>